<dbReference type="Proteomes" id="UP000019197">
    <property type="component" value="Unassembled WGS sequence"/>
</dbReference>
<sequence>MHLPINTWEQELLSLHTRLAPLFHHPGPQQRSLAYLRGLLSDVERKNGWQLAEWIGERSPDGVQHLLERARWDVDVARDILRDYVMEHLSDEHGVLIVDETGFIKKSTHSAGVQRQYSGTAGRVENSQIGVFLCYAGQSGHAFIDRALYLPKQWADDRPRCETAGIPDSVSFATKPQLAWQMPFMVRIVACAAGWSPDINRLCWRSPKMNRCGGKGRPLSERTTLWTA</sequence>
<dbReference type="AlphaFoldDB" id="W1IMF1"/>
<gene>
    <name evidence="2" type="ORF">XCR1_1200032</name>
</gene>
<evidence type="ECO:0000313" key="2">
    <source>
        <dbReference type="EMBL" id="CDL79677.1"/>
    </source>
</evidence>
<comment type="caution">
    <text evidence="2">The sequence shown here is derived from an EMBL/GenBank/DDBJ whole genome shotgun (WGS) entry which is preliminary data.</text>
</comment>
<dbReference type="PANTHER" id="PTHR33627">
    <property type="entry name" value="TRANSPOSASE"/>
    <property type="match status" value="1"/>
</dbReference>
<reference evidence="2 3" key="1">
    <citation type="submission" date="2013-11" db="EMBL/GenBank/DDBJ databases">
        <title>Draft genome sequence and annotation of the entomopathogenic bacterium, Xenorhabdus cabanillasi strain JM26.</title>
        <authorList>
            <person name="Gualtieri M."/>
            <person name="Ogier J.C."/>
            <person name="Pages S."/>
            <person name="Givaudan A."/>
            <person name="Gaudriault S."/>
        </authorList>
    </citation>
    <scope>NUCLEOTIDE SEQUENCE [LARGE SCALE GENOMIC DNA]</scope>
    <source>
        <strain evidence="2 3">JM26</strain>
    </source>
</reference>
<feature type="domain" description="Transposase IS701-like DDE" evidence="1">
    <location>
        <begin position="19"/>
        <end position="183"/>
    </location>
</feature>
<evidence type="ECO:0000313" key="3">
    <source>
        <dbReference type="Proteomes" id="UP000019197"/>
    </source>
</evidence>
<proteinExistence type="predicted"/>
<dbReference type="PANTHER" id="PTHR33627:SF1">
    <property type="entry name" value="TRANSPOSASE"/>
    <property type="match status" value="1"/>
</dbReference>
<dbReference type="InterPro" id="IPR039365">
    <property type="entry name" value="IS701-like"/>
</dbReference>
<protein>
    <submittedName>
        <fullName evidence="2">Transposase</fullName>
    </submittedName>
</protein>
<accession>W1IMF1</accession>
<dbReference type="InterPro" id="IPR038721">
    <property type="entry name" value="IS701-like_DDE_dom"/>
</dbReference>
<name>W1IMF1_9GAMM</name>
<organism evidence="2 3">
    <name type="scientific">Xenorhabdus cabanillasii JM26</name>
    <dbReference type="NCBI Taxonomy" id="1427517"/>
    <lineage>
        <taxon>Bacteria</taxon>
        <taxon>Pseudomonadati</taxon>
        <taxon>Pseudomonadota</taxon>
        <taxon>Gammaproteobacteria</taxon>
        <taxon>Enterobacterales</taxon>
        <taxon>Morganellaceae</taxon>
        <taxon>Xenorhabdus</taxon>
    </lineage>
</organism>
<dbReference type="Pfam" id="PF13546">
    <property type="entry name" value="DDE_5"/>
    <property type="match status" value="1"/>
</dbReference>
<dbReference type="SUPFAM" id="SSF53098">
    <property type="entry name" value="Ribonuclease H-like"/>
    <property type="match status" value="1"/>
</dbReference>
<dbReference type="NCBIfam" id="NF033540">
    <property type="entry name" value="transpos_IS701"/>
    <property type="match status" value="1"/>
</dbReference>
<dbReference type="EMBL" id="CBXE010000025">
    <property type="protein sequence ID" value="CDL79677.1"/>
    <property type="molecule type" value="Genomic_DNA"/>
</dbReference>
<evidence type="ECO:0000259" key="1">
    <source>
        <dbReference type="Pfam" id="PF13546"/>
    </source>
</evidence>
<dbReference type="InterPro" id="IPR012337">
    <property type="entry name" value="RNaseH-like_sf"/>
</dbReference>